<dbReference type="InterPro" id="IPR012349">
    <property type="entry name" value="Split_barrel_FMN-bd"/>
</dbReference>
<accession>A0A1R4KAX0</accession>
<organism evidence="1 2">
    <name type="scientific">Luteococcus japonicus LSP_Lj1</name>
    <dbReference type="NCBI Taxonomy" id="1255658"/>
    <lineage>
        <taxon>Bacteria</taxon>
        <taxon>Bacillati</taxon>
        <taxon>Actinomycetota</taxon>
        <taxon>Actinomycetes</taxon>
        <taxon>Propionibacteriales</taxon>
        <taxon>Propionibacteriaceae</taxon>
        <taxon>Luteococcus</taxon>
    </lineage>
</organism>
<dbReference type="Pfam" id="PF04299">
    <property type="entry name" value="FMN_bind_2"/>
    <property type="match status" value="1"/>
</dbReference>
<evidence type="ECO:0000313" key="2">
    <source>
        <dbReference type="Proteomes" id="UP000188342"/>
    </source>
</evidence>
<keyword evidence="2" id="KW-1185">Reference proteome</keyword>
<proteinExistence type="predicted"/>
<dbReference type="PANTHER" id="PTHR35802">
    <property type="entry name" value="PROTEASE SYNTHASE AND SPORULATION PROTEIN PAI 2"/>
    <property type="match status" value="1"/>
</dbReference>
<gene>
    <name evidence="1" type="ORF">FM114_12770</name>
</gene>
<protein>
    <submittedName>
        <fullName evidence="1">Transcriptional regulator</fullName>
    </submittedName>
</protein>
<reference evidence="1 2" key="1">
    <citation type="submission" date="2017-02" db="EMBL/GenBank/DDBJ databases">
        <authorList>
            <person name="Peterson S.W."/>
        </authorList>
    </citation>
    <scope>NUCLEOTIDE SEQUENCE [LARGE SCALE GENOMIC DNA]</scope>
    <source>
        <strain evidence="1 2">LSP_Lj1</strain>
    </source>
</reference>
<dbReference type="InterPro" id="IPR007396">
    <property type="entry name" value="TR_PAI2-type"/>
</dbReference>
<evidence type="ECO:0000313" key="1">
    <source>
        <dbReference type="EMBL" id="SJN41457.1"/>
    </source>
</evidence>
<dbReference type="Gene3D" id="2.30.110.10">
    <property type="entry name" value="Electron Transport, Fmn-binding Protein, Chain A"/>
    <property type="match status" value="1"/>
</dbReference>
<sequence>MAQPLVGSIPRGASGRRGAHYGEGMYVPNHFRLPDEYTSHLLTTARAGNLVTCHDDGPDATLVPFFHDAERDVLVTHLVRNNPQAVRPVNGPAMVVLDEADAYVSPLWYATNEKLPNVPTWDYITVHVWGTMRVDPSPAAALEAARRLTGQFEGGDVLDMVGQQKLERMARSIVAVEVSVERIEGKAKMSQNRHPDDIRSLAEALEASGESELVNYLRTVSLPHAEERYALISELRGGKAVDVRLSPAD</sequence>
<dbReference type="EMBL" id="FUKQ01000047">
    <property type="protein sequence ID" value="SJN41457.1"/>
    <property type="molecule type" value="Genomic_DNA"/>
</dbReference>
<dbReference type="AlphaFoldDB" id="A0A1R4KAX0"/>
<dbReference type="PANTHER" id="PTHR35802:SF1">
    <property type="entry name" value="PROTEASE SYNTHASE AND SPORULATION PROTEIN PAI 2"/>
    <property type="match status" value="1"/>
</dbReference>
<dbReference type="SUPFAM" id="SSF50475">
    <property type="entry name" value="FMN-binding split barrel"/>
    <property type="match status" value="1"/>
</dbReference>
<name>A0A1R4KAX0_9ACTN</name>
<dbReference type="Proteomes" id="UP000188342">
    <property type="component" value="Unassembled WGS sequence"/>
</dbReference>